<keyword evidence="5 11" id="KW-1133">Transmembrane helix</keyword>
<dbReference type="Pfam" id="PF08016">
    <property type="entry name" value="PKD_channel"/>
    <property type="match status" value="1"/>
</dbReference>
<organism evidence="13 14">
    <name type="scientific">Desmophyllum pertusum</name>
    <dbReference type="NCBI Taxonomy" id="174260"/>
    <lineage>
        <taxon>Eukaryota</taxon>
        <taxon>Metazoa</taxon>
        <taxon>Cnidaria</taxon>
        <taxon>Anthozoa</taxon>
        <taxon>Hexacorallia</taxon>
        <taxon>Scleractinia</taxon>
        <taxon>Caryophylliina</taxon>
        <taxon>Caryophylliidae</taxon>
        <taxon>Desmophyllum</taxon>
    </lineage>
</organism>
<evidence type="ECO:0000313" key="14">
    <source>
        <dbReference type="Proteomes" id="UP001163046"/>
    </source>
</evidence>
<reference evidence="13" key="1">
    <citation type="submission" date="2023-01" db="EMBL/GenBank/DDBJ databases">
        <title>Genome assembly of the deep-sea coral Lophelia pertusa.</title>
        <authorList>
            <person name="Herrera S."/>
            <person name="Cordes E."/>
        </authorList>
    </citation>
    <scope>NUCLEOTIDE SEQUENCE</scope>
    <source>
        <strain evidence="13">USNM1676648</strain>
        <tissue evidence="13">Polyp</tissue>
    </source>
</reference>
<dbReference type="InterPro" id="IPR013122">
    <property type="entry name" value="PKD1_2_channel"/>
</dbReference>
<dbReference type="InterPro" id="IPR046791">
    <property type="entry name" value="Polycystin_dom"/>
</dbReference>
<evidence type="ECO:0000256" key="2">
    <source>
        <dbReference type="ARBA" id="ARBA00007200"/>
    </source>
</evidence>
<keyword evidence="4" id="KW-0732">Signal</keyword>
<evidence type="ECO:0000256" key="9">
    <source>
        <dbReference type="PROSITE-ProRule" id="PRU00152"/>
    </source>
</evidence>
<dbReference type="PANTHER" id="PTHR10877">
    <property type="entry name" value="POLYCYSTIN FAMILY MEMBER"/>
    <property type="match status" value="1"/>
</dbReference>
<dbReference type="Pfam" id="PF01477">
    <property type="entry name" value="PLAT"/>
    <property type="match status" value="1"/>
</dbReference>
<dbReference type="AlphaFoldDB" id="A0A9X0CXT0"/>
<feature type="domain" description="PLAT" evidence="12">
    <location>
        <begin position="18"/>
        <end position="137"/>
    </location>
</feature>
<keyword evidence="7" id="KW-0325">Glycoprotein</keyword>
<dbReference type="PROSITE" id="PS50095">
    <property type="entry name" value="PLAT"/>
    <property type="match status" value="1"/>
</dbReference>
<accession>A0A9X0CXT0</accession>
<dbReference type="InterPro" id="IPR003915">
    <property type="entry name" value="PKD_2"/>
</dbReference>
<dbReference type="InterPro" id="IPR001024">
    <property type="entry name" value="PLAT/LH2_dom"/>
</dbReference>
<dbReference type="GO" id="GO:0016020">
    <property type="term" value="C:membrane"/>
    <property type="evidence" value="ECO:0007669"/>
    <property type="project" value="UniProtKB-SubCell"/>
</dbReference>
<feature type="transmembrane region" description="Helical" evidence="11">
    <location>
        <begin position="321"/>
        <end position="340"/>
    </location>
</feature>
<dbReference type="PRINTS" id="PR01433">
    <property type="entry name" value="POLYCYSTIN2"/>
</dbReference>
<evidence type="ECO:0000256" key="1">
    <source>
        <dbReference type="ARBA" id="ARBA00004141"/>
    </source>
</evidence>
<dbReference type="GO" id="GO:0050982">
    <property type="term" value="P:detection of mechanical stimulus"/>
    <property type="evidence" value="ECO:0007669"/>
    <property type="project" value="TreeGrafter"/>
</dbReference>
<feature type="transmembrane region" description="Helical" evidence="11">
    <location>
        <begin position="277"/>
        <end position="300"/>
    </location>
</feature>
<feature type="transmembrane region" description="Helical" evidence="11">
    <location>
        <begin position="739"/>
        <end position="759"/>
    </location>
</feature>
<dbReference type="GO" id="GO:0005509">
    <property type="term" value="F:calcium ion binding"/>
    <property type="evidence" value="ECO:0007669"/>
    <property type="project" value="InterPro"/>
</dbReference>
<comment type="subcellular location">
    <subcellularLocation>
        <location evidence="1">Membrane</location>
        <topology evidence="1">Multi-pass membrane protein</topology>
    </subcellularLocation>
</comment>
<name>A0A9X0CXT0_9CNID</name>
<dbReference type="PANTHER" id="PTHR10877:SF150">
    <property type="entry name" value="REJ DOMAIN-CONTAINING PROTEIN"/>
    <property type="match status" value="1"/>
</dbReference>
<feature type="region of interest" description="Disordered" evidence="10">
    <location>
        <begin position="1004"/>
        <end position="1028"/>
    </location>
</feature>
<dbReference type="SUPFAM" id="SSF49723">
    <property type="entry name" value="Lipase/lipooxygenase domain (PLAT/LH2 domain)"/>
    <property type="match status" value="1"/>
</dbReference>
<evidence type="ECO:0000256" key="5">
    <source>
        <dbReference type="ARBA" id="ARBA00022989"/>
    </source>
</evidence>
<keyword evidence="3 11" id="KW-0812">Transmembrane</keyword>
<dbReference type="EMBL" id="MU826355">
    <property type="protein sequence ID" value="KAJ7379887.1"/>
    <property type="molecule type" value="Genomic_DNA"/>
</dbReference>
<keyword evidence="6 11" id="KW-0472">Membrane</keyword>
<proteinExistence type="inferred from homology"/>
<feature type="transmembrane region" description="Helical" evidence="11">
    <location>
        <begin position="839"/>
        <end position="867"/>
    </location>
</feature>
<feature type="transmembrane region" description="Helical" evidence="11">
    <location>
        <begin position="779"/>
        <end position="803"/>
    </location>
</feature>
<dbReference type="OrthoDB" id="5971150at2759"/>
<evidence type="ECO:0000256" key="11">
    <source>
        <dbReference type="SAM" id="Phobius"/>
    </source>
</evidence>
<keyword evidence="14" id="KW-1185">Reference proteome</keyword>
<dbReference type="InterPro" id="IPR036392">
    <property type="entry name" value="PLAT/LH2_dom_sf"/>
</dbReference>
<evidence type="ECO:0000256" key="3">
    <source>
        <dbReference type="ARBA" id="ARBA00022692"/>
    </source>
</evidence>
<comment type="similarity">
    <text evidence="2">Belongs to the polycystin family.</text>
</comment>
<evidence type="ECO:0000256" key="7">
    <source>
        <dbReference type="ARBA" id="ARBA00023180"/>
    </source>
</evidence>
<evidence type="ECO:0000256" key="6">
    <source>
        <dbReference type="ARBA" id="ARBA00023136"/>
    </source>
</evidence>
<feature type="compositionally biased region" description="Basic and acidic residues" evidence="10">
    <location>
        <begin position="1015"/>
        <end position="1028"/>
    </location>
</feature>
<comment type="caution">
    <text evidence="9">Lacks conserved residue(s) required for the propagation of feature annotation.</text>
</comment>
<dbReference type="Gene3D" id="2.60.60.20">
    <property type="entry name" value="PLAT/LH2 domain"/>
    <property type="match status" value="1"/>
</dbReference>
<dbReference type="GO" id="GO:0005262">
    <property type="term" value="F:calcium channel activity"/>
    <property type="evidence" value="ECO:0007669"/>
    <property type="project" value="TreeGrafter"/>
</dbReference>
<evidence type="ECO:0000259" key="12">
    <source>
        <dbReference type="PROSITE" id="PS50095"/>
    </source>
</evidence>
<dbReference type="InterPro" id="IPR051223">
    <property type="entry name" value="Polycystin"/>
</dbReference>
<evidence type="ECO:0000256" key="8">
    <source>
        <dbReference type="PIRSR" id="PIRSR603915-2"/>
    </source>
</evidence>
<dbReference type="Proteomes" id="UP001163046">
    <property type="component" value="Unassembled WGS sequence"/>
</dbReference>
<evidence type="ECO:0000256" key="10">
    <source>
        <dbReference type="SAM" id="MobiDB-lite"/>
    </source>
</evidence>
<gene>
    <name evidence="13" type="ORF">OS493_012645</name>
</gene>
<feature type="transmembrane region" description="Helical" evidence="11">
    <location>
        <begin position="386"/>
        <end position="408"/>
    </location>
</feature>
<evidence type="ECO:0000313" key="13">
    <source>
        <dbReference type="EMBL" id="KAJ7379887.1"/>
    </source>
</evidence>
<feature type="disulfide bond" evidence="8">
    <location>
        <begin position="492"/>
        <end position="508"/>
    </location>
</feature>
<sequence>MVNVAPNIHLMTGGDCTHTYDISIQTGIWRNCGTTANVTIILFGENGCTPPILLTQSQLSKKFFARGSVNTFTLHLPESIGSLFKIKIWHDNSGESPTWFFHQVLVTCNATDEKWYFLGNRWLALEKGDGEIEAEIVSAGKNESLSFSNLFYFRGAKTLGEKHLWLSLFTKAPHNTFTRCQRLSCCLSILFATMVTNAMFYKQGSEVGDTFKLGPIQLSWSQIKIGLQSGLVSIPVNVLVVAIFRNIKPSASTESESSQYGENEAKQIGCFPHCCVYIGWALCLMTSLVSGAFVVFYSLMWGKNVANQWLTSVMISFFQDVILIQPVKVVILVSLLSLIIKKPIENDEIHGQGHSNQKMDEKIISYPPRDEELHKVRTVSVLKSRLIQTITEMAIFILFISLLMMVCYGNRDSKRYRLTEAVKHVFTNFEKVNSIESFWIWTREKLVPGLYDVTWYNGRPFSYKEGFIGNREAFMVGMPRLRQKRFKRDPNCQVIDIEPQIVQRFSRCIPHFSATTEDRTRYHLRKWIPIHNSSVFELQFERLFLCPRPWRYKTDEEIETSSFQGLMSTYSGGGYVADIGYNTDDAEQVIDNLEMNDWIDNMTAAVFIEFNIYEPTSSLFSAVKFLFERFPSGGTNAVTHVKTLTIYSPKDPNFRGIYETCQLLFMLLILFCVATEIGKIYQHGCAHFKNPWSWIEMVLLASSLASLAMFFLKESYTSEFVAKVQENPFQSWSMDSITLWSDLEVTLLAFVVFLVTMKLLRIIRFNPHIIQMRMTLAIASQYCVSFTFVFMTIITAYVTLTALTFGRNVYEYRSISRAFTSILLMLIGAKAPFHELQEVSIIIGPFFVFAYMVTIIMIFLNMFLAILNDAYTESREQGHEGLEDLELSKLIKMKTKKATKKTKVAAIKILQKVMWQRPSTAVTFEDEVTNALSLEEGDEDSAFNDGDNLFLTDVLGLLNGIKNDIGNSVLSIDDVVPMVTIHDADKRCSRRTDGSLEDVQFYSSSSLFSSESDSEISKSDNDTYRGKQ</sequence>
<comment type="caution">
    <text evidence="13">The sequence shown here is derived from an EMBL/GenBank/DDBJ whole genome shotgun (WGS) entry which is preliminary data.</text>
</comment>
<dbReference type="Pfam" id="PF20519">
    <property type="entry name" value="Polycystin_dom"/>
    <property type="match status" value="1"/>
</dbReference>
<evidence type="ECO:0000256" key="4">
    <source>
        <dbReference type="ARBA" id="ARBA00022729"/>
    </source>
</evidence>
<feature type="transmembrane region" description="Helical" evidence="11">
    <location>
        <begin position="693"/>
        <end position="712"/>
    </location>
</feature>
<dbReference type="SMART" id="SM00308">
    <property type="entry name" value="LH2"/>
    <property type="match status" value="1"/>
</dbReference>
<protein>
    <recommendedName>
        <fullName evidence="12">PLAT domain-containing protein</fullName>
    </recommendedName>
</protein>